<dbReference type="EMBL" id="BPLR01012438">
    <property type="protein sequence ID" value="GIY53938.1"/>
    <property type="molecule type" value="Genomic_DNA"/>
</dbReference>
<dbReference type="Proteomes" id="UP001054945">
    <property type="component" value="Unassembled WGS sequence"/>
</dbReference>
<evidence type="ECO:0000313" key="1">
    <source>
        <dbReference type="EMBL" id="GIY53938.1"/>
    </source>
</evidence>
<proteinExistence type="predicted"/>
<dbReference type="AlphaFoldDB" id="A0AAV4U861"/>
<organism evidence="1 2">
    <name type="scientific">Caerostris extrusa</name>
    <name type="common">Bark spider</name>
    <name type="synonym">Caerostris bankana</name>
    <dbReference type="NCBI Taxonomy" id="172846"/>
    <lineage>
        <taxon>Eukaryota</taxon>
        <taxon>Metazoa</taxon>
        <taxon>Ecdysozoa</taxon>
        <taxon>Arthropoda</taxon>
        <taxon>Chelicerata</taxon>
        <taxon>Arachnida</taxon>
        <taxon>Araneae</taxon>
        <taxon>Araneomorphae</taxon>
        <taxon>Entelegynae</taxon>
        <taxon>Araneoidea</taxon>
        <taxon>Araneidae</taxon>
        <taxon>Caerostris</taxon>
    </lineage>
</organism>
<keyword evidence="2" id="KW-1185">Reference proteome</keyword>
<protein>
    <submittedName>
        <fullName evidence="1">Uncharacterized protein</fullName>
    </submittedName>
</protein>
<reference evidence="1 2" key="1">
    <citation type="submission" date="2021-06" db="EMBL/GenBank/DDBJ databases">
        <title>Caerostris extrusa draft genome.</title>
        <authorList>
            <person name="Kono N."/>
            <person name="Arakawa K."/>
        </authorList>
    </citation>
    <scope>NUCLEOTIDE SEQUENCE [LARGE SCALE GENOMIC DNA]</scope>
</reference>
<name>A0AAV4U861_CAEEX</name>
<sequence>MANHILGRIPSSWDRRYLVVIGMKQNSFQRVPTLFLDPRRFQSDAGVALKDFFNTRTFSQRTKESCMHFIPIEFNTNGFEVAALEQLL</sequence>
<comment type="caution">
    <text evidence="1">The sequence shown here is derived from an EMBL/GenBank/DDBJ whole genome shotgun (WGS) entry which is preliminary data.</text>
</comment>
<evidence type="ECO:0000313" key="2">
    <source>
        <dbReference type="Proteomes" id="UP001054945"/>
    </source>
</evidence>
<accession>A0AAV4U861</accession>
<gene>
    <name evidence="1" type="ORF">CEXT_815671</name>
</gene>